<keyword evidence="3" id="KW-0489">Methyltransferase</keyword>
<dbReference type="AlphaFoldDB" id="A0A0G0P6R1"/>
<dbReference type="CDD" id="cd06445">
    <property type="entry name" value="ATase"/>
    <property type="match status" value="1"/>
</dbReference>
<dbReference type="Pfam" id="PF01035">
    <property type="entry name" value="DNA_binding_1"/>
    <property type="match status" value="1"/>
</dbReference>
<organism evidence="3 4">
    <name type="scientific">Candidatus Woesebacteria bacterium GW2011_GWB1_38_8</name>
    <dbReference type="NCBI Taxonomy" id="1618570"/>
    <lineage>
        <taxon>Bacteria</taxon>
        <taxon>Candidatus Woeseibacteriota</taxon>
    </lineage>
</organism>
<dbReference type="InterPro" id="IPR052520">
    <property type="entry name" value="ATL_DNA_repair"/>
</dbReference>
<reference evidence="3 4" key="1">
    <citation type="journal article" date="2015" name="Nature">
        <title>rRNA introns, odd ribosomes, and small enigmatic genomes across a large radiation of phyla.</title>
        <authorList>
            <person name="Brown C.T."/>
            <person name="Hug L.A."/>
            <person name="Thomas B.C."/>
            <person name="Sharon I."/>
            <person name="Castelle C.J."/>
            <person name="Singh A."/>
            <person name="Wilkins M.J."/>
            <person name="Williams K.H."/>
            <person name="Banfield J.F."/>
        </authorList>
    </citation>
    <scope>NUCLEOTIDE SEQUENCE [LARGE SCALE GENOMIC DNA]</scope>
</reference>
<dbReference type="InterPro" id="IPR036217">
    <property type="entry name" value="MethylDNA_cys_MeTrfase_DNAb"/>
</dbReference>
<evidence type="ECO:0000256" key="1">
    <source>
        <dbReference type="ARBA" id="ARBA00022763"/>
    </source>
</evidence>
<dbReference type="PANTHER" id="PTHR42942:SF1">
    <property type="entry name" value="ALKYLTRANSFERASE-LIKE PROTEIN 1"/>
    <property type="match status" value="1"/>
</dbReference>
<dbReference type="STRING" id="1618570.UT08_C0011G0024"/>
<dbReference type="InterPro" id="IPR036388">
    <property type="entry name" value="WH-like_DNA-bd_sf"/>
</dbReference>
<dbReference type="Gene3D" id="1.10.10.10">
    <property type="entry name" value="Winged helix-like DNA-binding domain superfamily/Winged helix DNA-binding domain"/>
    <property type="match status" value="1"/>
</dbReference>
<gene>
    <name evidence="3" type="ORF">UT08_C0011G0024</name>
</gene>
<dbReference type="InterPro" id="IPR014048">
    <property type="entry name" value="MethylDNA_cys_MeTrfase_DNA-bd"/>
</dbReference>
<dbReference type="GO" id="GO:0032259">
    <property type="term" value="P:methylation"/>
    <property type="evidence" value="ECO:0007669"/>
    <property type="project" value="UniProtKB-KW"/>
</dbReference>
<name>A0A0G0P6R1_9BACT</name>
<dbReference type="GO" id="GO:0006281">
    <property type="term" value="P:DNA repair"/>
    <property type="evidence" value="ECO:0007669"/>
    <property type="project" value="InterPro"/>
</dbReference>
<comment type="caution">
    <text evidence="3">The sequence shown here is derived from an EMBL/GenBank/DDBJ whole genome shotgun (WGS) entry which is preliminary data.</text>
</comment>
<accession>A0A0G0P6R1</accession>
<dbReference type="GO" id="GO:0008168">
    <property type="term" value="F:methyltransferase activity"/>
    <property type="evidence" value="ECO:0007669"/>
    <property type="project" value="UniProtKB-KW"/>
</dbReference>
<sequence>MKENNFFKKVYEIVKKIPRGKVAPYGQIADEINSLNTSSRINKKISPQLVGWALHANKDSKTPCHRVVNKEGSVALNYAFGGGWKEQKMRLLAEGVGFKDEMHVDLEKFIWNPNIK</sequence>
<keyword evidence="1" id="KW-0227">DNA damage</keyword>
<dbReference type="EMBL" id="LBVL01000011">
    <property type="protein sequence ID" value="KKQ85006.1"/>
    <property type="molecule type" value="Genomic_DNA"/>
</dbReference>
<evidence type="ECO:0000313" key="3">
    <source>
        <dbReference type="EMBL" id="KKQ85006.1"/>
    </source>
</evidence>
<feature type="domain" description="Methylated-DNA-[protein]-cysteine S-methyltransferase DNA binding" evidence="2">
    <location>
        <begin position="5"/>
        <end position="96"/>
    </location>
</feature>
<evidence type="ECO:0000259" key="2">
    <source>
        <dbReference type="Pfam" id="PF01035"/>
    </source>
</evidence>
<protein>
    <submittedName>
        <fullName evidence="3">Methylated-DNA/protein-cysteine methyltransferase</fullName>
    </submittedName>
</protein>
<dbReference type="Proteomes" id="UP000034081">
    <property type="component" value="Unassembled WGS sequence"/>
</dbReference>
<keyword evidence="3" id="KW-0808">Transferase</keyword>
<proteinExistence type="predicted"/>
<dbReference type="PANTHER" id="PTHR42942">
    <property type="entry name" value="6-O-METHYLGUANINE DNA METHYLTRANSFERASE"/>
    <property type="match status" value="1"/>
</dbReference>
<evidence type="ECO:0000313" key="4">
    <source>
        <dbReference type="Proteomes" id="UP000034081"/>
    </source>
</evidence>
<dbReference type="SUPFAM" id="SSF46767">
    <property type="entry name" value="Methylated DNA-protein cysteine methyltransferase, C-terminal domain"/>
    <property type="match status" value="1"/>
</dbReference>